<keyword evidence="4" id="KW-0812">Transmembrane</keyword>
<evidence type="ECO:0000256" key="7">
    <source>
        <dbReference type="ARBA" id="ARBA00023136"/>
    </source>
</evidence>
<feature type="domain" description="Glycosyltransferase 2-like" evidence="8">
    <location>
        <begin position="6"/>
        <end position="170"/>
    </location>
</feature>
<evidence type="ECO:0000313" key="9">
    <source>
        <dbReference type="EMBL" id="SCW46148.1"/>
    </source>
</evidence>
<accession>A0A1G4QP80</accession>
<proteinExistence type="predicted"/>
<protein>
    <submittedName>
        <fullName evidence="9">Dolichol-phosphate mannosyltransferase</fullName>
    </submittedName>
</protein>
<dbReference type="Gene3D" id="3.90.550.10">
    <property type="entry name" value="Spore Coat Polysaccharide Biosynthesis Protein SpsA, Chain A"/>
    <property type="match status" value="1"/>
</dbReference>
<sequence>MPLIVSAVVPVYNEEGAAVQVAREIETAFTATFGADGFEIIFVDDRSSDDTHARLVAAQGDIPSLRVLRHENNVGKSGAMRTGILAARAPLVVTLDGDGQNPAADAARMSQILRDAPETVGMVAGQRRNRQDTSSKRVASRWANRIRKAMLNDKADDTGCGLKALRREVFLRLPYFDQMHRYLPSLVTREGFEILFEPVDDRLRTTGQSKYTNIGRLAVALSDLPGVMWLNSRLRQPGKVTESER</sequence>
<keyword evidence="3 9" id="KW-0808">Transferase</keyword>
<keyword evidence="1" id="KW-1003">Cell membrane</keyword>
<keyword evidence="2 9" id="KW-0328">Glycosyltransferase</keyword>
<dbReference type="EMBL" id="FMTS01000001">
    <property type="protein sequence ID" value="SCW46148.1"/>
    <property type="molecule type" value="Genomic_DNA"/>
</dbReference>
<dbReference type="GO" id="GO:0005886">
    <property type="term" value="C:plasma membrane"/>
    <property type="evidence" value="ECO:0007669"/>
    <property type="project" value="TreeGrafter"/>
</dbReference>
<evidence type="ECO:0000256" key="3">
    <source>
        <dbReference type="ARBA" id="ARBA00022679"/>
    </source>
</evidence>
<evidence type="ECO:0000256" key="5">
    <source>
        <dbReference type="ARBA" id="ARBA00022985"/>
    </source>
</evidence>
<dbReference type="GO" id="GO:0009103">
    <property type="term" value="P:lipopolysaccharide biosynthetic process"/>
    <property type="evidence" value="ECO:0007669"/>
    <property type="project" value="UniProtKB-KW"/>
</dbReference>
<keyword evidence="10" id="KW-1185">Reference proteome</keyword>
<dbReference type="InterPro" id="IPR029044">
    <property type="entry name" value="Nucleotide-diphossugar_trans"/>
</dbReference>
<dbReference type="CDD" id="cd04179">
    <property type="entry name" value="DPM_DPG-synthase_like"/>
    <property type="match status" value="1"/>
</dbReference>
<dbReference type="RefSeq" id="WP_090645351.1">
    <property type="nucleotide sequence ID" value="NZ_CBCRYE010000001.1"/>
</dbReference>
<dbReference type="GO" id="GO:0099621">
    <property type="term" value="F:undecaprenyl-phosphate 4-deoxy-4-formamido-L-arabinose transferase activity"/>
    <property type="evidence" value="ECO:0007669"/>
    <property type="project" value="TreeGrafter"/>
</dbReference>
<dbReference type="SUPFAM" id="SSF53448">
    <property type="entry name" value="Nucleotide-diphospho-sugar transferases"/>
    <property type="match status" value="1"/>
</dbReference>
<evidence type="ECO:0000259" key="8">
    <source>
        <dbReference type="Pfam" id="PF00535"/>
    </source>
</evidence>
<dbReference type="OrthoDB" id="9807795at2"/>
<evidence type="ECO:0000256" key="1">
    <source>
        <dbReference type="ARBA" id="ARBA00022475"/>
    </source>
</evidence>
<evidence type="ECO:0000256" key="6">
    <source>
        <dbReference type="ARBA" id="ARBA00022989"/>
    </source>
</evidence>
<reference evidence="10" key="1">
    <citation type="submission" date="2016-10" db="EMBL/GenBank/DDBJ databases">
        <authorList>
            <person name="Varghese N."/>
            <person name="Submissions S."/>
        </authorList>
    </citation>
    <scope>NUCLEOTIDE SEQUENCE [LARGE SCALE GENOMIC DNA]</scope>
    <source>
        <strain evidence="10">CGMCC 1.3431</strain>
    </source>
</reference>
<dbReference type="InterPro" id="IPR050256">
    <property type="entry name" value="Glycosyltransferase_2"/>
</dbReference>
<dbReference type="Proteomes" id="UP000199150">
    <property type="component" value="Unassembled WGS sequence"/>
</dbReference>
<dbReference type="FunFam" id="3.90.550.10:FF:000170">
    <property type="entry name" value="Dolichol-phosphate mannosyltransferase"/>
    <property type="match status" value="1"/>
</dbReference>
<dbReference type="AlphaFoldDB" id="A0A1G4QP80"/>
<gene>
    <name evidence="9" type="ORF">SAMN02927928_1394</name>
</gene>
<dbReference type="Pfam" id="PF00535">
    <property type="entry name" value="Glycos_transf_2"/>
    <property type="match status" value="1"/>
</dbReference>
<organism evidence="9 10">
    <name type="scientific">Asticcacaulis taihuensis</name>
    <dbReference type="NCBI Taxonomy" id="260084"/>
    <lineage>
        <taxon>Bacteria</taxon>
        <taxon>Pseudomonadati</taxon>
        <taxon>Pseudomonadota</taxon>
        <taxon>Alphaproteobacteria</taxon>
        <taxon>Caulobacterales</taxon>
        <taxon>Caulobacteraceae</taxon>
        <taxon>Asticcacaulis</taxon>
    </lineage>
</organism>
<dbReference type="PANTHER" id="PTHR48090:SF3">
    <property type="entry name" value="UNDECAPRENYL-PHOSPHATE 4-DEOXY-4-FORMAMIDO-L-ARABINOSE TRANSFERASE"/>
    <property type="match status" value="1"/>
</dbReference>
<evidence type="ECO:0000313" key="10">
    <source>
        <dbReference type="Proteomes" id="UP000199150"/>
    </source>
</evidence>
<keyword evidence="6" id="KW-1133">Transmembrane helix</keyword>
<dbReference type="InterPro" id="IPR001173">
    <property type="entry name" value="Glyco_trans_2-like"/>
</dbReference>
<keyword evidence="7" id="KW-0472">Membrane</keyword>
<dbReference type="PANTHER" id="PTHR48090">
    <property type="entry name" value="UNDECAPRENYL-PHOSPHATE 4-DEOXY-4-FORMAMIDO-L-ARABINOSE TRANSFERASE-RELATED"/>
    <property type="match status" value="1"/>
</dbReference>
<dbReference type="STRING" id="260084.SAMN02927928_1394"/>
<name>A0A1G4QP80_9CAUL</name>
<keyword evidence="5" id="KW-0448">Lipopolysaccharide biosynthesis</keyword>
<evidence type="ECO:0000256" key="4">
    <source>
        <dbReference type="ARBA" id="ARBA00022692"/>
    </source>
</evidence>
<evidence type="ECO:0000256" key="2">
    <source>
        <dbReference type="ARBA" id="ARBA00022676"/>
    </source>
</evidence>